<keyword evidence="1" id="KW-0472">Membrane</keyword>
<keyword evidence="1" id="KW-0812">Transmembrane</keyword>
<dbReference type="Proteomes" id="UP000815677">
    <property type="component" value="Unassembled WGS sequence"/>
</dbReference>
<name>A0ABQ0M158_MYCCL</name>
<gene>
    <name evidence="2" type="ORF">MCHLO_13357</name>
</gene>
<evidence type="ECO:0000313" key="3">
    <source>
        <dbReference type="Proteomes" id="UP000815677"/>
    </source>
</evidence>
<feature type="transmembrane region" description="Helical" evidence="1">
    <location>
        <begin position="126"/>
        <end position="149"/>
    </location>
</feature>
<dbReference type="EMBL" id="DF849332">
    <property type="protein sequence ID" value="GAT56739.1"/>
    <property type="molecule type" value="Genomic_DNA"/>
</dbReference>
<keyword evidence="3" id="KW-1185">Reference proteome</keyword>
<feature type="transmembrane region" description="Helical" evidence="1">
    <location>
        <begin position="231"/>
        <end position="254"/>
    </location>
</feature>
<evidence type="ECO:0000256" key="1">
    <source>
        <dbReference type="SAM" id="Phobius"/>
    </source>
</evidence>
<reference evidence="2" key="1">
    <citation type="submission" date="2014-09" db="EMBL/GenBank/DDBJ databases">
        <title>Genome sequence of the luminous mushroom Mycena chlorophos for searching fungal bioluminescence genes.</title>
        <authorList>
            <person name="Tanaka Y."/>
            <person name="Kasuga D."/>
            <person name="Oba Y."/>
            <person name="Hase S."/>
            <person name="Sato K."/>
            <person name="Oba Y."/>
            <person name="Sakakibara Y."/>
        </authorList>
    </citation>
    <scope>NUCLEOTIDE SEQUENCE</scope>
</reference>
<feature type="transmembrane region" description="Helical" evidence="1">
    <location>
        <begin position="53"/>
        <end position="71"/>
    </location>
</feature>
<evidence type="ECO:0008006" key="4">
    <source>
        <dbReference type="Google" id="ProtNLM"/>
    </source>
</evidence>
<keyword evidence="1" id="KW-1133">Transmembrane helix</keyword>
<feature type="transmembrane region" description="Helical" evidence="1">
    <location>
        <begin position="260"/>
        <end position="285"/>
    </location>
</feature>
<feature type="transmembrane region" description="Helical" evidence="1">
    <location>
        <begin position="91"/>
        <end position="114"/>
    </location>
</feature>
<organism evidence="2 3">
    <name type="scientific">Mycena chlorophos</name>
    <name type="common">Agaric fungus</name>
    <name type="synonym">Agaricus chlorophos</name>
    <dbReference type="NCBI Taxonomy" id="658473"/>
    <lineage>
        <taxon>Eukaryota</taxon>
        <taxon>Fungi</taxon>
        <taxon>Dikarya</taxon>
        <taxon>Basidiomycota</taxon>
        <taxon>Agaricomycotina</taxon>
        <taxon>Agaricomycetes</taxon>
        <taxon>Agaricomycetidae</taxon>
        <taxon>Agaricales</taxon>
        <taxon>Marasmiineae</taxon>
        <taxon>Mycenaceae</taxon>
        <taxon>Mycena</taxon>
    </lineage>
</organism>
<protein>
    <recommendedName>
        <fullName evidence="4">G-protein coupled receptors family 1 profile domain-containing protein</fullName>
    </recommendedName>
</protein>
<feature type="transmembrane region" description="Helical" evidence="1">
    <location>
        <begin position="190"/>
        <end position="210"/>
    </location>
</feature>
<evidence type="ECO:0000313" key="2">
    <source>
        <dbReference type="EMBL" id="GAT56739.1"/>
    </source>
</evidence>
<proteinExistence type="predicted"/>
<accession>A0ABQ0M158</accession>
<sequence>MSAMLPPGTTLIATIAPSLNLLIIGTVWGSMLVPLLFTLILFSTPQVRRQPIFLLNLFAVVAGIAVAALNLQLYVLDILSAPGEGFRPRSLLAYLGMILYLPLYIDCILAYRLYIVYPPRSTPARLVAFVFVPVVLFKIARITNLAMFFTKFSADIMVPDATTAISSFEGLWEHAPYAKIEWLLQARTLLTIKLLTNLSWASALFLWKLGTRTEVMSSHTTSSGGDRLKNLFYLALSTFVFPCMFSIAQIIIVFRDDDFFIGAYLFVTNLYIEIIGVLMATIWAAKGRTVATSGSQSSAGGSGTQVSSIAFRPGIAKNTMTSVTSHAGPGGIGGKGEFELEEVNAEEEHKTAGLANHFAV</sequence>
<feature type="transmembrane region" description="Helical" evidence="1">
    <location>
        <begin position="20"/>
        <end position="41"/>
    </location>
</feature>